<organism evidence="1 2">
    <name type="scientific">Aquimarina algiphila</name>
    <dbReference type="NCBI Taxonomy" id="2047982"/>
    <lineage>
        <taxon>Bacteria</taxon>
        <taxon>Pseudomonadati</taxon>
        <taxon>Bacteroidota</taxon>
        <taxon>Flavobacteriia</taxon>
        <taxon>Flavobacteriales</taxon>
        <taxon>Flavobacteriaceae</taxon>
        <taxon>Aquimarina</taxon>
    </lineage>
</organism>
<keyword evidence="2" id="KW-1185">Reference proteome</keyword>
<dbReference type="PANTHER" id="PTHR32305:SF15">
    <property type="entry name" value="PROTEIN RHSA-RELATED"/>
    <property type="match status" value="1"/>
</dbReference>
<name>A0A554VGY1_9FLAO</name>
<dbReference type="Proteomes" id="UP000318833">
    <property type="component" value="Unassembled WGS sequence"/>
</dbReference>
<sequence>MNDIMKKFIIFCFVFGSVLFSKMYGQEDPINCQYPFEVTLYLDNDKDGKGDPATVFTEIICTYVARPGVVTQAGDCNDNDETIQTPVTWYRDQDGDTYGSYTVTTTSCTQPSGYIRRSGDCDDTNVNIFNERTWFIDEDNDGKGKRGNNGVKSCYKPAGNYVLNNDDCNDNDASNWQNSNWYVDADGDGYGEGSVVVSPTCQPPSDGNTYVSNNGDTCPGVFGMENGCPSGQSDVDEPWNTIKVTTYDINGKEVAKSKSYFDALGKGVQSQSKDVKTGKTWASQTLYDSQGRPALQTLSAPTNGNIGLDFFYRENFIQKSNGNTLTTADFENNPENPTVVGTQDNTLGWYYSTNNTTEPYQDITDRPYSRTIYSDLNPGAALKTIGGNKIDNEWKNGYVFSMPAGQELSKAIAFGDSKYDTYKVIKTIARDVHGVENVVFTDTDGRTLAAARSGNESGNTTLRPSTVQISTQGFVDVHIPTGSTGIQINNTAGVAIDVYNLITEQIISTASASLPNGFYRVAIRDMTSYTPNTVSVTYNENYYDYSLNEYDKTGRLLSSYQPLNKLKSEYQYNALGQLETTASPDEGEAKFKYRQDGQIRFSQNSKQLAAGEFSYTNYDQRGRPVESGVLVNTNFATSDPDGDLPSGTTKEQHVTQYDHHDNTGLAAAFGSDTRQSNYAQQSFVAGNVAKTYTLNPETTTTWYSYDIYGRVQWIIQQINGLSGVKTIDYVYDPITSQVTKVYYQKGIAAEQFIHKYTYDADDYSLTKVETSTNDTSFTEHASYEYYETGGLKRTNIAQGLQGIDYVYNLQGALKSINHPSLAGTKDPGGDGNDLFGMIIDYHNQDYQRPLDHIKSPNYGVNQYNGNIKGIRWNSNYNPIPDKEHTYSYQYDRNNWLKRADYGHYNTTQSVEYVGGGNAAQDNITTTEIVNAGNTKNLLANVAITMQPGFHAKAGGSFSAKIDGTEVIVEAGEVAINSNGDYKVDGITYDANGNIQSLNRNKQTESGTNVMDQLSYTYKTDKPNQLLRVDDAVTSATNADDIKDQDGDNYVYNSIGQLVQNTSENITYIYNASGLVTEVQKDNQPLVKFFYNDKGHRVRKESYNPSNGNLSYTEHYVRDAAGTAMAIYRDGQVIENTIYGASRLGVRKPDGTHLYQLTDHLGNVRAVVGRSPEGQSMAMSSATDYYPFGMPMPNRTLRGAEGYRYAYQGQEKDPETGKEAFELRLWDSRIGRWLTTDPAGQHASPYMGMSNNPIVRIDPDGGYDDTIYENASTGETVEVNDGINKVIVVNQTDFDIAKSYAGIINNEELRSLGFTQEFADGYQDFFESTNYWDSFGDYLSDYTSFNLVTKIPHHRVFTETAGGELGQWISPAGEVKMGFALFGSVVKKQKGVHWIQRAVWRQLPDNVKKAMKAKMNTGVFVHGVEGTKSLTGILKVTNKEMLKRGFTHKLKVAGKGGIGDYRAWGAIDKSGNIIFSHFTKGLH</sequence>
<evidence type="ECO:0000313" key="1">
    <source>
        <dbReference type="EMBL" id="TSE06697.1"/>
    </source>
</evidence>
<evidence type="ECO:0000313" key="2">
    <source>
        <dbReference type="Proteomes" id="UP000318833"/>
    </source>
</evidence>
<dbReference type="PANTHER" id="PTHR32305">
    <property type="match status" value="1"/>
</dbReference>
<reference evidence="1 2" key="1">
    <citation type="submission" date="2019-07" db="EMBL/GenBank/DDBJ databases">
        <title>The draft genome sequence of Aquimarina algiphila M91.</title>
        <authorList>
            <person name="Meng X."/>
        </authorList>
    </citation>
    <scope>NUCLEOTIDE SEQUENCE [LARGE SCALE GENOMIC DNA]</scope>
    <source>
        <strain evidence="1 2">M91</strain>
    </source>
</reference>
<comment type="caution">
    <text evidence="1">The sequence shown here is derived from an EMBL/GenBank/DDBJ whole genome shotgun (WGS) entry which is preliminary data.</text>
</comment>
<dbReference type="InterPro" id="IPR050708">
    <property type="entry name" value="T6SS_VgrG/RHS"/>
</dbReference>
<protein>
    <submittedName>
        <fullName evidence="1">RHS repeat-associated core domain-containing protein</fullName>
    </submittedName>
</protein>
<proteinExistence type="predicted"/>
<dbReference type="OrthoDB" id="2972467at2"/>
<dbReference type="InterPro" id="IPR055015">
    <property type="entry name" value="GCX_COOH"/>
</dbReference>
<dbReference type="EMBL" id="VLNR01000042">
    <property type="protein sequence ID" value="TSE06697.1"/>
    <property type="molecule type" value="Genomic_DNA"/>
</dbReference>
<gene>
    <name evidence="1" type="ORF">FOF46_18500</name>
</gene>
<dbReference type="NCBIfam" id="TIGR03696">
    <property type="entry name" value="Rhs_assc_core"/>
    <property type="match status" value="1"/>
</dbReference>
<dbReference type="Gene3D" id="2.180.10.10">
    <property type="entry name" value="RHS repeat-associated core"/>
    <property type="match status" value="1"/>
</dbReference>
<dbReference type="NCBIfam" id="NF045639">
    <property type="entry name" value="GCX_COOH"/>
    <property type="match status" value="1"/>
</dbReference>
<accession>A0A554VGY1</accession>
<dbReference type="InterPro" id="IPR022385">
    <property type="entry name" value="Rhs_assc_core"/>
</dbReference>